<dbReference type="OrthoDB" id="9814255at2"/>
<dbReference type="EMBL" id="NTFS01000031">
    <property type="protein sequence ID" value="PAX59886.1"/>
    <property type="molecule type" value="Genomic_DNA"/>
</dbReference>
<dbReference type="GO" id="GO:0008120">
    <property type="term" value="F:ceramide glucosyltransferase activity"/>
    <property type="evidence" value="ECO:0007669"/>
    <property type="project" value="TreeGrafter"/>
</dbReference>
<keyword evidence="5 10" id="KW-0808">Transferase</keyword>
<evidence type="ECO:0000256" key="7">
    <source>
        <dbReference type="ARBA" id="ARBA00022989"/>
    </source>
</evidence>
<sequence>MCQNKLIMINSSLINLNLINLILLVLCLGSICFYCYGIYAGLSFFRHPYAFDPNYNPPVTILKPICGSDGNLYDNLATFCQQDYPNFQIVFSVRDSEDTAIPIINQIIHDFPKLDVELVICDRIIGTNLKVSNLANAAVSAKHPILVLADSDIRVGRDYLKQVIQPFQNENVGVVTCLYRSLAQNWVTIIEALRQTTEFSAGVLVSNQLEGSIKFGFGQTIVIRKQALIDIGGFEAIADYLADDFQLGYLPAQAGYEVVLSQYIVEHELSAISIIDAIKQQIRWASCIRVSRTWGYLGLIFTYGIATSFALLVFNVSQYGYRSNASYVSFGVLFITWLTRLIMAWVVGVISLKDSLVKKCLWLIPFCDLFSFFIWCYCFLDNRIEWRGRRLKLAKDGKMIAIC</sequence>
<keyword evidence="11" id="KW-1185">Reference proteome</keyword>
<dbReference type="PANTHER" id="PTHR12726:SF0">
    <property type="entry name" value="CERAMIDE GLUCOSYLTRANSFERASE"/>
    <property type="match status" value="1"/>
</dbReference>
<dbReference type="InterPro" id="IPR025993">
    <property type="entry name" value="Ceramide_glucosylTrfase"/>
</dbReference>
<accession>A0A2A2TMX0</accession>
<comment type="pathway">
    <text evidence="2">Lipid metabolism; sphingolipid metabolism.</text>
</comment>
<dbReference type="GO" id="GO:0006679">
    <property type="term" value="P:glucosylceramide biosynthetic process"/>
    <property type="evidence" value="ECO:0007669"/>
    <property type="project" value="TreeGrafter"/>
</dbReference>
<evidence type="ECO:0000256" key="4">
    <source>
        <dbReference type="ARBA" id="ARBA00022676"/>
    </source>
</evidence>
<dbReference type="CDD" id="cd02520">
    <property type="entry name" value="Glucosylceramide_synthase"/>
    <property type="match status" value="1"/>
</dbReference>
<dbReference type="AlphaFoldDB" id="A0A2A2TMX0"/>
<keyword evidence="6 9" id="KW-0812">Transmembrane</keyword>
<comment type="caution">
    <text evidence="10">The sequence shown here is derived from an EMBL/GenBank/DDBJ whole genome shotgun (WGS) entry which is preliminary data.</text>
</comment>
<evidence type="ECO:0000256" key="6">
    <source>
        <dbReference type="ARBA" id="ARBA00022692"/>
    </source>
</evidence>
<dbReference type="NCBIfam" id="TIGR03472">
    <property type="entry name" value="HpnI"/>
    <property type="match status" value="1"/>
</dbReference>
<evidence type="ECO:0000256" key="9">
    <source>
        <dbReference type="SAM" id="Phobius"/>
    </source>
</evidence>
<proteinExistence type="predicted"/>
<comment type="subcellular location">
    <subcellularLocation>
        <location evidence="1">Membrane</location>
        <topology evidence="1">Multi-pass membrane protein</topology>
    </subcellularLocation>
</comment>
<dbReference type="Proteomes" id="UP000218238">
    <property type="component" value="Unassembled WGS sequence"/>
</dbReference>
<evidence type="ECO:0000256" key="1">
    <source>
        <dbReference type="ARBA" id="ARBA00004141"/>
    </source>
</evidence>
<comment type="pathway">
    <text evidence="3">Sphingolipid metabolism.</text>
</comment>
<protein>
    <submittedName>
        <fullName evidence="10">Glycosyl transferase</fullName>
    </submittedName>
</protein>
<dbReference type="InterPro" id="IPR029044">
    <property type="entry name" value="Nucleotide-diphossugar_trans"/>
</dbReference>
<evidence type="ECO:0000313" key="11">
    <source>
        <dbReference type="Proteomes" id="UP000218238"/>
    </source>
</evidence>
<organism evidence="10 11">
    <name type="scientific">Brunnivagina elsteri CCALA 953</name>
    <dbReference type="NCBI Taxonomy" id="987040"/>
    <lineage>
        <taxon>Bacteria</taxon>
        <taxon>Bacillati</taxon>
        <taxon>Cyanobacteriota</taxon>
        <taxon>Cyanophyceae</taxon>
        <taxon>Nostocales</taxon>
        <taxon>Calotrichaceae</taxon>
        <taxon>Brunnivagina</taxon>
    </lineage>
</organism>
<feature type="transmembrane region" description="Helical" evidence="9">
    <location>
        <begin position="362"/>
        <end position="380"/>
    </location>
</feature>
<evidence type="ECO:0000256" key="2">
    <source>
        <dbReference type="ARBA" id="ARBA00004760"/>
    </source>
</evidence>
<keyword evidence="4" id="KW-0328">Glycosyltransferase</keyword>
<keyword evidence="8 9" id="KW-0472">Membrane</keyword>
<evidence type="ECO:0000256" key="3">
    <source>
        <dbReference type="ARBA" id="ARBA00004991"/>
    </source>
</evidence>
<gene>
    <name evidence="10" type="ORF">CK510_04665</name>
</gene>
<evidence type="ECO:0000256" key="5">
    <source>
        <dbReference type="ARBA" id="ARBA00022679"/>
    </source>
</evidence>
<dbReference type="Gene3D" id="3.90.550.10">
    <property type="entry name" value="Spore Coat Polysaccharide Biosynthesis Protein SpsA, Chain A"/>
    <property type="match status" value="1"/>
</dbReference>
<name>A0A2A2TMX0_9CYAN</name>
<dbReference type="InterPro" id="IPR017835">
    <property type="entry name" value="Hopen-assoc_HpnI"/>
</dbReference>
<dbReference type="PANTHER" id="PTHR12726">
    <property type="entry name" value="CERAMIDE GLUCOSYLTRANSFERASE"/>
    <property type="match status" value="1"/>
</dbReference>
<dbReference type="SUPFAM" id="SSF53448">
    <property type="entry name" value="Nucleotide-diphospho-sugar transferases"/>
    <property type="match status" value="1"/>
</dbReference>
<evidence type="ECO:0000313" key="10">
    <source>
        <dbReference type="EMBL" id="PAX59886.1"/>
    </source>
</evidence>
<dbReference type="Pfam" id="PF13506">
    <property type="entry name" value="Glyco_transf_21"/>
    <property type="match status" value="1"/>
</dbReference>
<feature type="transmembrane region" description="Helical" evidence="9">
    <location>
        <begin position="21"/>
        <end position="45"/>
    </location>
</feature>
<feature type="transmembrane region" description="Helical" evidence="9">
    <location>
        <begin position="326"/>
        <end position="350"/>
    </location>
</feature>
<dbReference type="GO" id="GO:0016020">
    <property type="term" value="C:membrane"/>
    <property type="evidence" value="ECO:0007669"/>
    <property type="project" value="UniProtKB-SubCell"/>
</dbReference>
<reference evidence="10 11" key="1">
    <citation type="submission" date="2017-08" db="EMBL/GenBank/DDBJ databases">
        <title>Draft genome sequence of filamentous cyanobacterium Calothrix elsteri CCALA 953.</title>
        <authorList>
            <person name="Gagunashvili A.N."/>
            <person name="Elster J."/>
            <person name="Andresson O.S."/>
        </authorList>
    </citation>
    <scope>NUCLEOTIDE SEQUENCE [LARGE SCALE GENOMIC DNA]</scope>
    <source>
        <strain evidence="10 11">CCALA 953</strain>
    </source>
</reference>
<keyword evidence="7 9" id="KW-1133">Transmembrane helix</keyword>
<feature type="transmembrane region" description="Helical" evidence="9">
    <location>
        <begin position="294"/>
        <end position="314"/>
    </location>
</feature>
<evidence type="ECO:0000256" key="8">
    <source>
        <dbReference type="ARBA" id="ARBA00023136"/>
    </source>
</evidence>